<dbReference type="EMBL" id="CM043792">
    <property type="protein sequence ID" value="KAI4821933.1"/>
    <property type="molecule type" value="Genomic_DNA"/>
</dbReference>
<keyword evidence="2" id="KW-1185">Reference proteome</keyword>
<comment type="caution">
    <text evidence="1">The sequence shown here is derived from an EMBL/GenBank/DDBJ whole genome shotgun (WGS) entry which is preliminary data.</text>
</comment>
<name>A0ACB9X5N8_CHAAC</name>
<dbReference type="Proteomes" id="UP001057452">
    <property type="component" value="Chromosome 8"/>
</dbReference>
<evidence type="ECO:0000313" key="2">
    <source>
        <dbReference type="Proteomes" id="UP001057452"/>
    </source>
</evidence>
<gene>
    <name evidence="1" type="ORF">KUCAC02_007506</name>
</gene>
<protein>
    <submittedName>
        <fullName evidence="1">Uncharacterized protein</fullName>
    </submittedName>
</protein>
<reference evidence="1" key="1">
    <citation type="submission" date="2022-05" db="EMBL/GenBank/DDBJ databases">
        <title>Chromosome-level genome of Chaenocephalus aceratus.</title>
        <authorList>
            <person name="Park H."/>
        </authorList>
    </citation>
    <scope>NUCLEOTIDE SEQUENCE</scope>
    <source>
        <strain evidence="1">KU_202001</strain>
    </source>
</reference>
<sequence length="139" mass="15645">MVFLRQRRAANTLCHFWEITTTQAIILFGLQCVEMRVRISNIYGTHDTLRGLLPACQQCSIENCGSSLRSLHMNSSCPVVGVSAAGWDTAHWKEVKFKAGQEGEPSCEHEALLTQQLRSFLPTEVWLLRFGLRRGIIGL</sequence>
<accession>A0ACB9X5N8</accession>
<evidence type="ECO:0000313" key="1">
    <source>
        <dbReference type="EMBL" id="KAI4821933.1"/>
    </source>
</evidence>
<proteinExistence type="predicted"/>
<organism evidence="1 2">
    <name type="scientific">Chaenocephalus aceratus</name>
    <name type="common">Blackfin icefish</name>
    <name type="synonym">Chaenichthys aceratus</name>
    <dbReference type="NCBI Taxonomy" id="36190"/>
    <lineage>
        <taxon>Eukaryota</taxon>
        <taxon>Metazoa</taxon>
        <taxon>Chordata</taxon>
        <taxon>Craniata</taxon>
        <taxon>Vertebrata</taxon>
        <taxon>Euteleostomi</taxon>
        <taxon>Actinopterygii</taxon>
        <taxon>Neopterygii</taxon>
        <taxon>Teleostei</taxon>
        <taxon>Neoteleostei</taxon>
        <taxon>Acanthomorphata</taxon>
        <taxon>Eupercaria</taxon>
        <taxon>Perciformes</taxon>
        <taxon>Notothenioidei</taxon>
        <taxon>Channichthyidae</taxon>
        <taxon>Chaenocephalus</taxon>
    </lineage>
</organism>